<dbReference type="RefSeq" id="XP_044718317.1">
    <property type="nucleotide sequence ID" value="XM_044866428.1"/>
</dbReference>
<evidence type="ECO:0000313" key="3">
    <source>
        <dbReference type="Proteomes" id="UP000824596"/>
    </source>
</evidence>
<evidence type="ECO:0000256" key="1">
    <source>
        <dbReference type="SAM" id="MobiDB-lite"/>
    </source>
</evidence>
<accession>A0A9P8MTC4</accession>
<protein>
    <submittedName>
        <fullName evidence="2">Histidinolphosphatase-like protein</fullName>
    </submittedName>
</protein>
<gene>
    <name evidence="2" type="ORF">HRG_07957</name>
</gene>
<dbReference type="AlphaFoldDB" id="A0A9P8MTC4"/>
<dbReference type="OrthoDB" id="9975758at2759"/>
<proteinExistence type="predicted"/>
<comment type="caution">
    <text evidence="2">The sequence shown here is derived from an EMBL/GenBank/DDBJ whole genome shotgun (WGS) entry which is preliminary data.</text>
</comment>
<dbReference type="Proteomes" id="UP000824596">
    <property type="component" value="Unassembled WGS sequence"/>
</dbReference>
<dbReference type="EMBL" id="JAIZPD010000009">
    <property type="protein sequence ID" value="KAH0960804.1"/>
    <property type="molecule type" value="Genomic_DNA"/>
</dbReference>
<name>A0A9P8MTC4_9HYPO</name>
<feature type="region of interest" description="Disordered" evidence="1">
    <location>
        <begin position="1"/>
        <end position="31"/>
    </location>
</feature>
<organism evidence="2 3">
    <name type="scientific">Hirsutella rhossiliensis</name>
    <dbReference type="NCBI Taxonomy" id="111463"/>
    <lineage>
        <taxon>Eukaryota</taxon>
        <taxon>Fungi</taxon>
        <taxon>Dikarya</taxon>
        <taxon>Ascomycota</taxon>
        <taxon>Pezizomycotina</taxon>
        <taxon>Sordariomycetes</taxon>
        <taxon>Hypocreomycetidae</taxon>
        <taxon>Hypocreales</taxon>
        <taxon>Ophiocordycipitaceae</taxon>
        <taxon>Hirsutella</taxon>
    </lineage>
</organism>
<dbReference type="GeneID" id="68357086"/>
<evidence type="ECO:0000313" key="2">
    <source>
        <dbReference type="EMBL" id="KAH0960804.1"/>
    </source>
</evidence>
<keyword evidence="3" id="KW-1185">Reference proteome</keyword>
<reference evidence="2" key="1">
    <citation type="submission" date="2021-09" db="EMBL/GenBank/DDBJ databases">
        <title>A high-quality genome of the endoparasitic fungus Hirsutella rhossiliensis with a comparison of Hirsutella genomes reveals transposable elements contributing to genome size variation.</title>
        <authorList>
            <person name="Lin R."/>
            <person name="Jiao Y."/>
            <person name="Sun X."/>
            <person name="Ling J."/>
            <person name="Xie B."/>
            <person name="Cheng X."/>
        </authorList>
    </citation>
    <scope>NUCLEOTIDE SEQUENCE</scope>
    <source>
        <strain evidence="2">HR02</strain>
    </source>
</reference>
<sequence length="200" mass="22319">MAAPEGIALNLPSKYSATPSGPVERRPPPPTDWLAGTWTVTHSTLSMWRSARNVRISYTPLAAKPDGRARIDDLVEYEPTGKTGVRKTVEGVDTQAAAGPGWDWRGKGWLFFVGSHWEVLGWGEETTAEGAKERWAVTWFAPTLFTKEGLDVYCDQRQGLSQATYQKVEAALKKMEARDIVAMVDKDMRPVEIKLPWTEK</sequence>